<gene>
    <name evidence="1" type="ORF">SAMN05421854_103642</name>
</gene>
<protein>
    <recommendedName>
        <fullName evidence="3">Ferredoxin</fullName>
    </recommendedName>
</protein>
<dbReference type="STRING" id="112413.SAMN05421854_103642"/>
<dbReference type="AlphaFoldDB" id="A0A1I5LP02"/>
<evidence type="ECO:0008006" key="3">
    <source>
        <dbReference type="Google" id="ProtNLM"/>
    </source>
</evidence>
<dbReference type="Proteomes" id="UP000199137">
    <property type="component" value="Unassembled WGS sequence"/>
</dbReference>
<accession>A0A1I5LP02</accession>
<reference evidence="1 2" key="1">
    <citation type="submission" date="2016-10" db="EMBL/GenBank/DDBJ databases">
        <authorList>
            <person name="de Groot N.N."/>
        </authorList>
    </citation>
    <scope>NUCLEOTIDE SEQUENCE [LARGE SCALE GENOMIC DNA]</scope>
    <source>
        <strain evidence="1 2">DSM 44637</strain>
    </source>
</reference>
<sequence>MSESRTDNRLDDVPMQPLRCQHCAARLLVRKSTVHQTSLQWNADAVEACAELGAAPMPGPALAGCSRLKESLEAEVAAGGLRIVQTV</sequence>
<name>A0A1I5LP02_9PSEU</name>
<evidence type="ECO:0000313" key="1">
    <source>
        <dbReference type="EMBL" id="SFO98546.1"/>
    </source>
</evidence>
<organism evidence="1 2">
    <name type="scientific">Amycolatopsis rubida</name>
    <dbReference type="NCBI Taxonomy" id="112413"/>
    <lineage>
        <taxon>Bacteria</taxon>
        <taxon>Bacillati</taxon>
        <taxon>Actinomycetota</taxon>
        <taxon>Actinomycetes</taxon>
        <taxon>Pseudonocardiales</taxon>
        <taxon>Pseudonocardiaceae</taxon>
        <taxon>Amycolatopsis</taxon>
    </lineage>
</organism>
<dbReference type="EMBL" id="FOWC01000003">
    <property type="protein sequence ID" value="SFO98546.1"/>
    <property type="molecule type" value="Genomic_DNA"/>
</dbReference>
<evidence type="ECO:0000313" key="2">
    <source>
        <dbReference type="Proteomes" id="UP000199137"/>
    </source>
</evidence>
<dbReference type="RefSeq" id="WP_198545340.1">
    <property type="nucleotide sequence ID" value="NZ_FOWC01000003.1"/>
</dbReference>
<proteinExistence type="predicted"/>